<organism evidence="1 2">
    <name type="scientific">Streptomyces microflavus</name>
    <name type="common">Streptomyces lipmanii</name>
    <dbReference type="NCBI Taxonomy" id="1919"/>
    <lineage>
        <taxon>Bacteria</taxon>
        <taxon>Bacillati</taxon>
        <taxon>Actinomycetota</taxon>
        <taxon>Actinomycetes</taxon>
        <taxon>Kitasatosporales</taxon>
        <taxon>Streptomycetaceae</taxon>
        <taxon>Streptomyces</taxon>
    </lineage>
</organism>
<evidence type="ECO:0000313" key="1">
    <source>
        <dbReference type="EMBL" id="NEB68934.1"/>
    </source>
</evidence>
<proteinExistence type="predicted"/>
<evidence type="ECO:0000313" key="2">
    <source>
        <dbReference type="Proteomes" id="UP000471648"/>
    </source>
</evidence>
<protein>
    <submittedName>
        <fullName evidence="1">ABC transporter ATP-binding protein</fullName>
    </submittedName>
</protein>
<dbReference type="AlphaFoldDB" id="A0A6N9V7U7"/>
<gene>
    <name evidence="1" type="ORF">G3I39_18020</name>
</gene>
<feature type="non-terminal residue" evidence="1">
    <location>
        <position position="96"/>
    </location>
</feature>
<feature type="non-terminal residue" evidence="1">
    <location>
        <position position="1"/>
    </location>
</feature>
<reference evidence="1 2" key="1">
    <citation type="submission" date="2020-01" db="EMBL/GenBank/DDBJ databases">
        <title>Insect and environment-associated Actinomycetes.</title>
        <authorList>
            <person name="Currrie C."/>
            <person name="Chevrette M."/>
            <person name="Carlson C."/>
            <person name="Stubbendieck R."/>
            <person name="Wendt-Pienkowski E."/>
        </authorList>
    </citation>
    <scope>NUCLEOTIDE SEQUENCE [LARGE SCALE GENOMIC DNA]</scope>
    <source>
        <strain evidence="1 2">SID14438</strain>
    </source>
</reference>
<dbReference type="SUPFAM" id="SSF52540">
    <property type="entry name" value="P-loop containing nucleoside triphosphate hydrolases"/>
    <property type="match status" value="1"/>
</dbReference>
<dbReference type="Proteomes" id="UP000471648">
    <property type="component" value="Unassembled WGS sequence"/>
</dbReference>
<dbReference type="InterPro" id="IPR027417">
    <property type="entry name" value="P-loop_NTPase"/>
</dbReference>
<keyword evidence="1" id="KW-0547">Nucleotide-binding</keyword>
<sequence>LPQNLPFAEELTVAEVLGVAPVIAALDAVESGDVSEEHFTTIGDDWDIEERTSAQLDRLGLGHLSLDRSLATLSGGQIVSLGLAAQLLRRPDVLLL</sequence>
<comment type="caution">
    <text evidence="1">The sequence shown here is derived from an EMBL/GenBank/DDBJ whole genome shotgun (WGS) entry which is preliminary data.</text>
</comment>
<accession>A0A6N9V7U7</accession>
<dbReference type="GO" id="GO:0005524">
    <property type="term" value="F:ATP binding"/>
    <property type="evidence" value="ECO:0007669"/>
    <property type="project" value="UniProtKB-KW"/>
</dbReference>
<dbReference type="Gene3D" id="3.40.50.300">
    <property type="entry name" value="P-loop containing nucleotide triphosphate hydrolases"/>
    <property type="match status" value="1"/>
</dbReference>
<name>A0A6N9V7U7_STRMI</name>
<keyword evidence="1" id="KW-0067">ATP-binding</keyword>
<dbReference type="EMBL" id="JAAGME010000767">
    <property type="protein sequence ID" value="NEB68934.1"/>
    <property type="molecule type" value="Genomic_DNA"/>
</dbReference>